<sequence length="74" mass="7862">MARPRDATATSQYSDTAVVKRNAVRTTSRGLACSALASTTHNAINNGHARKTCPCIDIDHKCCNGDATPRFAAK</sequence>
<organism evidence="1 2">
    <name type="scientific">Propionibacterium ruminifibrarum</name>
    <dbReference type="NCBI Taxonomy" id="1962131"/>
    <lineage>
        <taxon>Bacteria</taxon>
        <taxon>Bacillati</taxon>
        <taxon>Actinomycetota</taxon>
        <taxon>Actinomycetes</taxon>
        <taxon>Propionibacteriales</taxon>
        <taxon>Propionibacteriaceae</taxon>
        <taxon>Propionibacterium</taxon>
    </lineage>
</organism>
<accession>A0A375I3T0</accession>
<gene>
    <name evidence="1" type="ORF">PROPJV5_2562</name>
</gene>
<dbReference type="Proteomes" id="UP000265962">
    <property type="component" value="Unassembled WGS sequence"/>
</dbReference>
<evidence type="ECO:0000313" key="2">
    <source>
        <dbReference type="Proteomes" id="UP000265962"/>
    </source>
</evidence>
<name>A0A375I3T0_9ACTN</name>
<protein>
    <submittedName>
        <fullName evidence="1">Uncharacterized protein</fullName>
    </submittedName>
</protein>
<dbReference type="AlphaFoldDB" id="A0A375I3T0"/>
<proteinExistence type="predicted"/>
<evidence type="ECO:0000313" key="1">
    <source>
        <dbReference type="EMBL" id="SPF69575.1"/>
    </source>
</evidence>
<dbReference type="EMBL" id="OMOH01000025">
    <property type="protein sequence ID" value="SPF69575.1"/>
    <property type="molecule type" value="Genomic_DNA"/>
</dbReference>
<reference evidence="2" key="1">
    <citation type="submission" date="2018-02" db="EMBL/GenBank/DDBJ databases">
        <authorList>
            <person name="Hornung B."/>
        </authorList>
    </citation>
    <scope>NUCLEOTIDE SEQUENCE [LARGE SCALE GENOMIC DNA]</scope>
</reference>
<keyword evidence="2" id="KW-1185">Reference proteome</keyword>